<reference evidence="1" key="1">
    <citation type="submission" date="2014-11" db="EMBL/GenBank/DDBJ databases">
        <authorList>
            <person name="Amaro Gonzalez C."/>
        </authorList>
    </citation>
    <scope>NUCLEOTIDE SEQUENCE</scope>
</reference>
<proteinExistence type="predicted"/>
<organism evidence="1">
    <name type="scientific">Anguilla anguilla</name>
    <name type="common">European freshwater eel</name>
    <name type="synonym">Muraena anguilla</name>
    <dbReference type="NCBI Taxonomy" id="7936"/>
    <lineage>
        <taxon>Eukaryota</taxon>
        <taxon>Metazoa</taxon>
        <taxon>Chordata</taxon>
        <taxon>Craniata</taxon>
        <taxon>Vertebrata</taxon>
        <taxon>Euteleostomi</taxon>
        <taxon>Actinopterygii</taxon>
        <taxon>Neopterygii</taxon>
        <taxon>Teleostei</taxon>
        <taxon>Anguilliformes</taxon>
        <taxon>Anguillidae</taxon>
        <taxon>Anguilla</taxon>
    </lineage>
</organism>
<accession>A0A0E9SN76</accession>
<reference evidence="1" key="2">
    <citation type="journal article" date="2015" name="Fish Shellfish Immunol.">
        <title>Early steps in the European eel (Anguilla anguilla)-Vibrio vulnificus interaction in the gills: Role of the RtxA13 toxin.</title>
        <authorList>
            <person name="Callol A."/>
            <person name="Pajuelo D."/>
            <person name="Ebbesson L."/>
            <person name="Teles M."/>
            <person name="MacKenzie S."/>
            <person name="Amaro C."/>
        </authorList>
    </citation>
    <scope>NUCLEOTIDE SEQUENCE</scope>
</reference>
<dbReference type="AlphaFoldDB" id="A0A0E9SN76"/>
<sequence>MPVEIFGLFICMYFSPPSVRMPQ</sequence>
<dbReference type="EMBL" id="GBXM01065826">
    <property type="protein sequence ID" value="JAH42751.1"/>
    <property type="molecule type" value="Transcribed_RNA"/>
</dbReference>
<protein>
    <submittedName>
        <fullName evidence="1">Uncharacterized protein</fullName>
    </submittedName>
</protein>
<name>A0A0E9SN76_ANGAN</name>
<evidence type="ECO:0000313" key="1">
    <source>
        <dbReference type="EMBL" id="JAH42751.1"/>
    </source>
</evidence>